<keyword evidence="11" id="KW-1185">Reference proteome</keyword>
<dbReference type="PATRIC" id="fig|656179.3.peg.5123"/>
<dbReference type="GO" id="GO:0005886">
    <property type="term" value="C:plasma membrane"/>
    <property type="evidence" value="ECO:0007669"/>
    <property type="project" value="UniProtKB-SubCell"/>
</dbReference>
<keyword evidence="4 8" id="KW-0812">Transmembrane</keyword>
<evidence type="ECO:0000256" key="8">
    <source>
        <dbReference type="SAM" id="Phobius"/>
    </source>
</evidence>
<geneLocation type="plasmid" evidence="10 11">
    <name>pPF72-1</name>
</geneLocation>
<dbReference type="GO" id="GO:0015293">
    <property type="term" value="F:symporter activity"/>
    <property type="evidence" value="ECO:0007669"/>
    <property type="project" value="UniProtKB-KW"/>
</dbReference>
<evidence type="ECO:0000256" key="3">
    <source>
        <dbReference type="ARBA" id="ARBA00022475"/>
    </source>
</evidence>
<keyword evidence="6 8" id="KW-1133">Transmembrane helix</keyword>
<feature type="transmembrane region" description="Helical" evidence="8">
    <location>
        <begin position="233"/>
        <end position="257"/>
    </location>
</feature>
<comment type="subcellular location">
    <subcellularLocation>
        <location evidence="1">Cell membrane</location>
        <topology evidence="1">Multi-pass membrane protein</topology>
    </subcellularLocation>
</comment>
<evidence type="ECO:0000256" key="4">
    <source>
        <dbReference type="ARBA" id="ARBA00022692"/>
    </source>
</evidence>
<evidence type="ECO:0000256" key="5">
    <source>
        <dbReference type="ARBA" id="ARBA00022847"/>
    </source>
</evidence>
<evidence type="ECO:0000313" key="10">
    <source>
        <dbReference type="EMBL" id="AKM33451.1"/>
    </source>
</evidence>
<sequence length="417" mass="44789">MNKRVPLPWKTVIGTTIGNALEWYDFLIFGYVSVLIAKQFFPSDAPLTSMLLTTATFGVGFVFRPIAGLWIGMYADRRGRSAALSFVILLMFIATAMLAFAPTYAQAGLWAPAIVVTSRVLQGISAGGEFGCATALLVELAPRDKTGLYGSWQMVAQSMGAFMATLAAAAITSGFSPEALASWGWRLPFLAGLILGPAGYWIRRNIDESDAFEAAAKHEFMPFRCLLSDYPTALFISLALGAAVSVAVYVLVGYLPIFAVQMLHLPLNTPFVILAVTMPVRLLLIPLFGHLSDKVGARRVMGAALIIFIALVHPAFMWLTRVPGVASLLVLAFVFAVLIAALMGPFAATLANLFPTGVRATGMSLTSNLTASLLGGFTPFILTWLAAKTGDPMMPAHYMFFFLSVGALSLLCYKRSS</sequence>
<dbReference type="AlphaFoldDB" id="A0A0H3X3W7"/>
<dbReference type="Gene3D" id="1.20.1250.20">
    <property type="entry name" value="MFS general substrate transporter like domains"/>
    <property type="match status" value="2"/>
</dbReference>
<dbReference type="KEGG" id="pfg:AB870_23935"/>
<dbReference type="InterPro" id="IPR020846">
    <property type="entry name" value="MFS_dom"/>
</dbReference>
<dbReference type="PROSITE" id="PS50850">
    <property type="entry name" value="MFS"/>
    <property type="match status" value="1"/>
</dbReference>
<feature type="transmembrane region" description="Helical" evidence="8">
    <location>
        <begin position="120"/>
        <end position="140"/>
    </location>
</feature>
<feature type="transmembrane region" description="Helical" evidence="8">
    <location>
        <begin position="300"/>
        <end position="319"/>
    </location>
</feature>
<feature type="transmembrane region" description="Helical" evidence="8">
    <location>
        <begin position="152"/>
        <end position="171"/>
    </location>
</feature>
<keyword evidence="10" id="KW-0614">Plasmid</keyword>
<reference evidence="10" key="1">
    <citation type="submission" date="2016-06" db="EMBL/GenBank/DDBJ databases">
        <title>Complete Genome Sequence of Pandoraea faecigallinarum DSM-23572.</title>
        <authorList>
            <person name="Yong D."/>
            <person name="Ee R."/>
            <person name="Lim Y.-L."/>
            <person name="Yin W.-F."/>
            <person name="Chan K.-G."/>
        </authorList>
    </citation>
    <scope>NUCLEOTIDE SEQUENCE</scope>
    <source>
        <strain evidence="10">DSM 23572</strain>
        <plasmid evidence="10">pPF72-1</plasmid>
    </source>
</reference>
<name>A0A0H3X3W7_9BURK</name>
<feature type="transmembrane region" description="Helical" evidence="8">
    <location>
        <begin position="21"/>
        <end position="41"/>
    </location>
</feature>
<dbReference type="PANTHER" id="PTHR43528">
    <property type="entry name" value="ALPHA-KETOGLUTARATE PERMEASE"/>
    <property type="match status" value="1"/>
</dbReference>
<feature type="domain" description="Major facilitator superfamily (MFS) profile" evidence="9">
    <location>
        <begin position="11"/>
        <end position="417"/>
    </location>
</feature>
<evidence type="ECO:0000256" key="7">
    <source>
        <dbReference type="ARBA" id="ARBA00023136"/>
    </source>
</evidence>
<dbReference type="InterPro" id="IPR005828">
    <property type="entry name" value="MFS_sugar_transport-like"/>
</dbReference>
<gene>
    <name evidence="10" type="ORF">AB870_23935</name>
</gene>
<dbReference type="InterPro" id="IPR036259">
    <property type="entry name" value="MFS_trans_sf"/>
</dbReference>
<feature type="transmembrane region" description="Helical" evidence="8">
    <location>
        <begin position="47"/>
        <end position="70"/>
    </location>
</feature>
<evidence type="ECO:0000256" key="1">
    <source>
        <dbReference type="ARBA" id="ARBA00004651"/>
    </source>
</evidence>
<feature type="transmembrane region" description="Helical" evidence="8">
    <location>
        <begin position="325"/>
        <end position="353"/>
    </location>
</feature>
<feature type="transmembrane region" description="Helical" evidence="8">
    <location>
        <begin position="269"/>
        <end position="288"/>
    </location>
</feature>
<feature type="transmembrane region" description="Helical" evidence="8">
    <location>
        <begin position="82"/>
        <end position="100"/>
    </location>
</feature>
<organism evidence="10 11">
    <name type="scientific">Pandoraea faecigallinarum</name>
    <dbReference type="NCBI Taxonomy" id="656179"/>
    <lineage>
        <taxon>Bacteria</taxon>
        <taxon>Pseudomonadati</taxon>
        <taxon>Pseudomonadota</taxon>
        <taxon>Betaproteobacteria</taxon>
        <taxon>Burkholderiales</taxon>
        <taxon>Burkholderiaceae</taxon>
        <taxon>Pandoraea</taxon>
    </lineage>
</organism>
<dbReference type="EMBL" id="CP011808">
    <property type="protein sequence ID" value="AKM33451.1"/>
    <property type="molecule type" value="Genomic_DNA"/>
</dbReference>
<proteinExistence type="predicted"/>
<dbReference type="SUPFAM" id="SSF103473">
    <property type="entry name" value="MFS general substrate transporter"/>
    <property type="match status" value="1"/>
</dbReference>
<evidence type="ECO:0000259" key="9">
    <source>
        <dbReference type="PROSITE" id="PS50850"/>
    </source>
</evidence>
<dbReference type="Pfam" id="PF00083">
    <property type="entry name" value="Sugar_tr"/>
    <property type="match status" value="1"/>
</dbReference>
<feature type="transmembrane region" description="Helical" evidence="8">
    <location>
        <begin position="393"/>
        <end position="413"/>
    </location>
</feature>
<feature type="transmembrane region" description="Helical" evidence="8">
    <location>
        <begin position="183"/>
        <end position="202"/>
    </location>
</feature>
<dbReference type="InterPro" id="IPR051084">
    <property type="entry name" value="H+-coupled_symporters"/>
</dbReference>
<keyword evidence="2" id="KW-0813">Transport</keyword>
<dbReference type="PANTHER" id="PTHR43528:SF8">
    <property type="entry name" value="BLR0239 PROTEIN"/>
    <property type="match status" value="1"/>
</dbReference>
<evidence type="ECO:0000256" key="2">
    <source>
        <dbReference type="ARBA" id="ARBA00022448"/>
    </source>
</evidence>
<keyword evidence="3" id="KW-1003">Cell membrane</keyword>
<protein>
    <recommendedName>
        <fullName evidence="9">Major facilitator superfamily (MFS) profile domain-containing protein</fullName>
    </recommendedName>
</protein>
<accession>A0A0H3X3W7</accession>
<dbReference type="Proteomes" id="UP000035651">
    <property type="component" value="Plasmid pPF72-1"/>
</dbReference>
<evidence type="ECO:0000256" key="6">
    <source>
        <dbReference type="ARBA" id="ARBA00022989"/>
    </source>
</evidence>
<evidence type="ECO:0000313" key="11">
    <source>
        <dbReference type="Proteomes" id="UP000035651"/>
    </source>
</evidence>
<feature type="transmembrane region" description="Helical" evidence="8">
    <location>
        <begin position="365"/>
        <end position="387"/>
    </location>
</feature>
<keyword evidence="7 8" id="KW-0472">Membrane</keyword>
<keyword evidence="5" id="KW-0769">Symport</keyword>